<dbReference type="PROSITE" id="PS51257">
    <property type="entry name" value="PROKAR_LIPOPROTEIN"/>
    <property type="match status" value="1"/>
</dbReference>
<evidence type="ECO:0008006" key="3">
    <source>
        <dbReference type="Google" id="ProtNLM"/>
    </source>
</evidence>
<reference evidence="1" key="1">
    <citation type="submission" date="2022-08" db="EMBL/GenBank/DDBJ databases">
        <title>Genome Sequence of the sulphate-reducing bacterium, Pseudodesulfovibrio portus JCM14722.</title>
        <authorList>
            <person name="Kondo R."/>
            <person name="Kataoka T."/>
        </authorList>
    </citation>
    <scope>NUCLEOTIDE SEQUENCE</scope>
    <source>
        <strain evidence="1">JCM 14722</strain>
    </source>
</reference>
<protein>
    <recommendedName>
        <fullName evidence="3">Lipoprotein</fullName>
    </recommendedName>
</protein>
<accession>A0ABM8AMU0</accession>
<evidence type="ECO:0000313" key="1">
    <source>
        <dbReference type="EMBL" id="BDQ32690.1"/>
    </source>
</evidence>
<dbReference type="RefSeq" id="WP_264982755.1">
    <property type="nucleotide sequence ID" value="NZ_AP026708.1"/>
</dbReference>
<dbReference type="Proteomes" id="UP001061361">
    <property type="component" value="Chromosome"/>
</dbReference>
<sequence>MRKFLIVATLLFVAQTLLGCALGRKEWPSAQKSEDRFSLELLNGIRQDGCLLLDIAVHGAANRLWRIAIQYESVGSEEGQGCSGCPFVPREVKEFTRESGEFNLQGSILKLGLCGLESGVEYRFRVMGTSELPAMPLESTDVYESLP</sequence>
<gene>
    <name evidence="1" type="ORF">JCM14722_02320</name>
</gene>
<organism evidence="1 2">
    <name type="scientific">Pseudodesulfovibrio portus</name>
    <dbReference type="NCBI Taxonomy" id="231439"/>
    <lineage>
        <taxon>Bacteria</taxon>
        <taxon>Pseudomonadati</taxon>
        <taxon>Thermodesulfobacteriota</taxon>
        <taxon>Desulfovibrionia</taxon>
        <taxon>Desulfovibrionales</taxon>
        <taxon>Desulfovibrionaceae</taxon>
    </lineage>
</organism>
<proteinExistence type="predicted"/>
<evidence type="ECO:0000313" key="2">
    <source>
        <dbReference type="Proteomes" id="UP001061361"/>
    </source>
</evidence>
<dbReference type="EMBL" id="AP026708">
    <property type="protein sequence ID" value="BDQ32690.1"/>
    <property type="molecule type" value="Genomic_DNA"/>
</dbReference>
<keyword evidence="2" id="KW-1185">Reference proteome</keyword>
<name>A0ABM8AMU0_9BACT</name>